<accession>A0A0E9WG26</accession>
<name>A0A0E9WG26_ANGAN</name>
<organism evidence="1">
    <name type="scientific">Anguilla anguilla</name>
    <name type="common">European freshwater eel</name>
    <name type="synonym">Muraena anguilla</name>
    <dbReference type="NCBI Taxonomy" id="7936"/>
    <lineage>
        <taxon>Eukaryota</taxon>
        <taxon>Metazoa</taxon>
        <taxon>Chordata</taxon>
        <taxon>Craniata</taxon>
        <taxon>Vertebrata</taxon>
        <taxon>Euteleostomi</taxon>
        <taxon>Actinopterygii</taxon>
        <taxon>Neopterygii</taxon>
        <taxon>Teleostei</taxon>
        <taxon>Anguilliformes</taxon>
        <taxon>Anguillidae</taxon>
        <taxon>Anguilla</taxon>
    </lineage>
</organism>
<proteinExistence type="predicted"/>
<reference evidence="1" key="1">
    <citation type="submission" date="2014-11" db="EMBL/GenBank/DDBJ databases">
        <authorList>
            <person name="Amaro Gonzalez C."/>
        </authorList>
    </citation>
    <scope>NUCLEOTIDE SEQUENCE</scope>
</reference>
<sequence length="52" mass="5893">MLQCQLLAIAIVQKLGLLQRQQSGATSTNMQLTAQFFNHFLIVTEDFLKILN</sequence>
<dbReference type="EMBL" id="GBXM01020134">
    <property type="protein sequence ID" value="JAH88443.1"/>
    <property type="molecule type" value="Transcribed_RNA"/>
</dbReference>
<protein>
    <submittedName>
        <fullName evidence="1">Uncharacterized protein</fullName>
    </submittedName>
</protein>
<evidence type="ECO:0000313" key="1">
    <source>
        <dbReference type="EMBL" id="JAH88443.1"/>
    </source>
</evidence>
<reference evidence="1" key="2">
    <citation type="journal article" date="2015" name="Fish Shellfish Immunol.">
        <title>Early steps in the European eel (Anguilla anguilla)-Vibrio vulnificus interaction in the gills: Role of the RtxA13 toxin.</title>
        <authorList>
            <person name="Callol A."/>
            <person name="Pajuelo D."/>
            <person name="Ebbesson L."/>
            <person name="Teles M."/>
            <person name="MacKenzie S."/>
            <person name="Amaro C."/>
        </authorList>
    </citation>
    <scope>NUCLEOTIDE SEQUENCE</scope>
</reference>
<dbReference type="AlphaFoldDB" id="A0A0E9WG26"/>